<dbReference type="AlphaFoldDB" id="A0A0V1F7G9"/>
<sequence>MELLKNLANLILVEIYFELSLNLLHFALFCNEPLPRAGSSVSSARLLARPSSFGDGQVSSSSFSAGKILLAQSMSAAVHLDAVMLISPADDRKPVDNLDVVCAYDGKENGENVTSGDGRVLPEDFEVEDGTDGTFRSFRLSRLIVQDVENGTLSFAQEQYIEETLHQFRMSDCKGVKTPFYTIQVLSKVIMPRSDDEIKKMHAVPYRVAVDCLVYLSQSCQPDILLGLCEVGVQALTVYSDADWGNDRDDRRYISGCCAPLWCSDCMTINKATHETAWLRTLKSELEKETSKLTLLCDNSGSISISTGQSSSVRTRHIDIRHHFVKEKIQEGKIEMR</sequence>
<proteinExistence type="predicted"/>
<dbReference type="PANTHER" id="PTHR11439">
    <property type="entry name" value="GAG-POL-RELATED RETROTRANSPOSON"/>
    <property type="match status" value="1"/>
</dbReference>
<keyword evidence="2" id="KW-1185">Reference proteome</keyword>
<gene>
    <name evidence="1" type="ORF">T4D_6607</name>
</gene>
<evidence type="ECO:0000313" key="1">
    <source>
        <dbReference type="EMBL" id="KRY81743.1"/>
    </source>
</evidence>
<reference evidence="1 2" key="1">
    <citation type="submission" date="2015-01" db="EMBL/GenBank/DDBJ databases">
        <title>Evolution of Trichinella species and genotypes.</title>
        <authorList>
            <person name="Korhonen P.K."/>
            <person name="Edoardo P."/>
            <person name="Giuseppe L.R."/>
            <person name="Gasser R.B."/>
        </authorList>
    </citation>
    <scope>NUCLEOTIDE SEQUENCE [LARGE SCALE GENOMIC DNA]</scope>
    <source>
        <strain evidence="1">ISS470</strain>
    </source>
</reference>
<name>A0A0V1F7G9_TRIPS</name>
<organism evidence="1 2">
    <name type="scientific">Trichinella pseudospiralis</name>
    <name type="common">Parasitic roundworm</name>
    <dbReference type="NCBI Taxonomy" id="6337"/>
    <lineage>
        <taxon>Eukaryota</taxon>
        <taxon>Metazoa</taxon>
        <taxon>Ecdysozoa</taxon>
        <taxon>Nematoda</taxon>
        <taxon>Enoplea</taxon>
        <taxon>Dorylaimia</taxon>
        <taxon>Trichinellida</taxon>
        <taxon>Trichinellidae</taxon>
        <taxon>Trichinella</taxon>
    </lineage>
</organism>
<dbReference type="CDD" id="cd09272">
    <property type="entry name" value="RNase_HI_RT_Ty1"/>
    <property type="match status" value="1"/>
</dbReference>
<comment type="caution">
    <text evidence="1">The sequence shown here is derived from an EMBL/GenBank/DDBJ whole genome shotgun (WGS) entry which is preliminary data.</text>
</comment>
<dbReference type="Proteomes" id="UP000054995">
    <property type="component" value="Unassembled WGS sequence"/>
</dbReference>
<protein>
    <submittedName>
        <fullName evidence="1">Retrovirus-related Pol polyprotein from transposon TNT 1-94</fullName>
    </submittedName>
</protein>
<dbReference type="PANTHER" id="PTHR11439:SF483">
    <property type="entry name" value="PEPTIDE SYNTHASE GLIP-LIKE, PUTATIVE (AFU_ORTHOLOGUE AFUA_3G12920)-RELATED"/>
    <property type="match status" value="1"/>
</dbReference>
<evidence type="ECO:0000313" key="2">
    <source>
        <dbReference type="Proteomes" id="UP000054995"/>
    </source>
</evidence>
<dbReference type="EMBL" id="JYDT01000207">
    <property type="protein sequence ID" value="KRY81743.1"/>
    <property type="molecule type" value="Genomic_DNA"/>
</dbReference>
<accession>A0A0V1F7G9</accession>
<dbReference type="OrthoDB" id="430476at2759"/>